<sequence>MTTTSGTRKLRISAKLMVSLASSISTGQNKVTMVAYVKEMCSTCWGSQFETVRYQQLIYKSKRRKIRSYSKRQSLSILNDLHSYQKATYLRFSFGETC</sequence>
<accession>A0A564ZB22</accession>
<protein>
    <submittedName>
        <fullName evidence="1">Uncharacterized protein</fullName>
    </submittedName>
</protein>
<proteinExistence type="predicted"/>
<dbReference type="AlphaFoldDB" id="A0A564ZB22"/>
<name>A0A564ZB22_HYMDI</name>
<dbReference type="EMBL" id="CABIJS010000701">
    <property type="protein sequence ID" value="VUZ56243.1"/>
    <property type="molecule type" value="Genomic_DNA"/>
</dbReference>
<evidence type="ECO:0000313" key="1">
    <source>
        <dbReference type="EMBL" id="VUZ56243.1"/>
    </source>
</evidence>
<reference evidence="1 2" key="1">
    <citation type="submission" date="2019-07" db="EMBL/GenBank/DDBJ databases">
        <authorList>
            <person name="Jastrzebski P J."/>
            <person name="Paukszto L."/>
            <person name="Jastrzebski P J."/>
        </authorList>
    </citation>
    <scope>NUCLEOTIDE SEQUENCE [LARGE SCALE GENOMIC DNA]</scope>
    <source>
        <strain evidence="1 2">WMS-il1</strain>
    </source>
</reference>
<dbReference type="Proteomes" id="UP000321570">
    <property type="component" value="Unassembled WGS sequence"/>
</dbReference>
<organism evidence="1 2">
    <name type="scientific">Hymenolepis diminuta</name>
    <name type="common">Rat tapeworm</name>
    <dbReference type="NCBI Taxonomy" id="6216"/>
    <lineage>
        <taxon>Eukaryota</taxon>
        <taxon>Metazoa</taxon>
        <taxon>Spiralia</taxon>
        <taxon>Lophotrochozoa</taxon>
        <taxon>Platyhelminthes</taxon>
        <taxon>Cestoda</taxon>
        <taxon>Eucestoda</taxon>
        <taxon>Cyclophyllidea</taxon>
        <taxon>Hymenolepididae</taxon>
        <taxon>Hymenolepis</taxon>
    </lineage>
</organism>
<keyword evidence="2" id="KW-1185">Reference proteome</keyword>
<gene>
    <name evidence="1" type="ORF">WMSIL1_LOCUS13954</name>
</gene>
<evidence type="ECO:0000313" key="2">
    <source>
        <dbReference type="Proteomes" id="UP000321570"/>
    </source>
</evidence>